<sequence>MKRNTVLLMSAAMGAQCAMASITTTYSNLGNMSASVGALTNALTVAAGDVVVMVGATNKKKSVNKLTFTSSAGTFVDLDTATQLANDANPNSYLSYLVIDTAGTYDFIGTTDVLGMTATVGAYKLSADSGLIELAAYNAKSYNMAVGESRSITNFMGWGSNANAGDYDGIATIGVGSSLRGTISNTDSVGGFFLDIDKSGKRLAGYSDRSGEVNVKHIWDITNADAANAESGGISGAAFAEVIPEPATLGFVVLSGAAILFIRRRFMV</sequence>
<keyword evidence="1" id="KW-0812">Transmembrane</keyword>
<dbReference type="Proteomes" id="UP000366872">
    <property type="component" value="Unassembled WGS sequence"/>
</dbReference>
<evidence type="ECO:0008006" key="5">
    <source>
        <dbReference type="Google" id="ProtNLM"/>
    </source>
</evidence>
<protein>
    <recommendedName>
        <fullName evidence="5">PEP-CTERM protein-sorting domain-containing protein</fullName>
    </recommendedName>
</protein>
<feature type="transmembrane region" description="Helical" evidence="1">
    <location>
        <begin position="36"/>
        <end position="56"/>
    </location>
</feature>
<keyword evidence="4" id="KW-1185">Reference proteome</keyword>
<feature type="signal peptide" evidence="2">
    <location>
        <begin position="1"/>
        <end position="20"/>
    </location>
</feature>
<evidence type="ECO:0000256" key="2">
    <source>
        <dbReference type="SAM" id="SignalP"/>
    </source>
</evidence>
<evidence type="ECO:0000256" key="1">
    <source>
        <dbReference type="SAM" id="Phobius"/>
    </source>
</evidence>
<evidence type="ECO:0000313" key="4">
    <source>
        <dbReference type="Proteomes" id="UP000366872"/>
    </source>
</evidence>
<proteinExistence type="predicted"/>
<accession>A0A6C2TWD9</accession>
<keyword evidence="1" id="KW-0472">Membrane</keyword>
<keyword evidence="1" id="KW-1133">Transmembrane helix</keyword>
<organism evidence="3 4">
    <name type="scientific">Pontiella desulfatans</name>
    <dbReference type="NCBI Taxonomy" id="2750659"/>
    <lineage>
        <taxon>Bacteria</taxon>
        <taxon>Pseudomonadati</taxon>
        <taxon>Kiritimatiellota</taxon>
        <taxon>Kiritimatiellia</taxon>
        <taxon>Kiritimatiellales</taxon>
        <taxon>Pontiellaceae</taxon>
        <taxon>Pontiella</taxon>
    </lineage>
</organism>
<dbReference type="EMBL" id="CAAHFG010000001">
    <property type="protein sequence ID" value="VGO11929.1"/>
    <property type="molecule type" value="Genomic_DNA"/>
</dbReference>
<feature type="chain" id="PRO_5025518577" description="PEP-CTERM protein-sorting domain-containing protein" evidence="2">
    <location>
        <begin position="21"/>
        <end position="268"/>
    </location>
</feature>
<evidence type="ECO:0000313" key="3">
    <source>
        <dbReference type="EMBL" id="VGO11929.1"/>
    </source>
</evidence>
<dbReference type="RefSeq" id="WP_136077639.1">
    <property type="nucleotide sequence ID" value="NZ_CAAHFG010000001.1"/>
</dbReference>
<reference evidence="3 4" key="1">
    <citation type="submission" date="2019-04" db="EMBL/GenBank/DDBJ databases">
        <authorList>
            <person name="Van Vliet M D."/>
        </authorList>
    </citation>
    <scope>NUCLEOTIDE SEQUENCE [LARGE SCALE GENOMIC DNA]</scope>
    <source>
        <strain evidence="3 4">F1</strain>
    </source>
</reference>
<name>A0A6C2TWD9_PONDE</name>
<keyword evidence="2" id="KW-0732">Signal</keyword>
<dbReference type="AlphaFoldDB" id="A0A6C2TWD9"/>
<gene>
    <name evidence="3" type="ORF">PDESU_00477</name>
</gene>